<feature type="non-terminal residue" evidence="1">
    <location>
        <position position="1"/>
    </location>
</feature>
<dbReference type="EMBL" id="BARS01026594">
    <property type="protein sequence ID" value="GAG02345.1"/>
    <property type="molecule type" value="Genomic_DNA"/>
</dbReference>
<comment type="caution">
    <text evidence="1">The sequence shown here is derived from an EMBL/GenBank/DDBJ whole genome shotgun (WGS) entry which is preliminary data.</text>
</comment>
<evidence type="ECO:0000313" key="1">
    <source>
        <dbReference type="EMBL" id="GAG02345.1"/>
    </source>
</evidence>
<accession>X0U9X4</accession>
<organism evidence="1">
    <name type="scientific">marine sediment metagenome</name>
    <dbReference type="NCBI Taxonomy" id="412755"/>
    <lineage>
        <taxon>unclassified sequences</taxon>
        <taxon>metagenomes</taxon>
        <taxon>ecological metagenomes</taxon>
    </lineage>
</organism>
<name>X0U9X4_9ZZZZ</name>
<sequence length="69" mass="7757">DIAINEDEIPLSACCGALQYNEVEEMCGKCKEWTHFIVTCQVCKGRGSIYRDEHNDEPCPACDDGFIEI</sequence>
<gene>
    <name evidence="1" type="ORF">S01H1_41897</name>
</gene>
<reference evidence="1" key="1">
    <citation type="journal article" date="2014" name="Front. Microbiol.">
        <title>High frequency of phylogenetically diverse reductive dehalogenase-homologous genes in deep subseafloor sedimentary metagenomes.</title>
        <authorList>
            <person name="Kawai M."/>
            <person name="Futagami T."/>
            <person name="Toyoda A."/>
            <person name="Takaki Y."/>
            <person name="Nishi S."/>
            <person name="Hori S."/>
            <person name="Arai W."/>
            <person name="Tsubouchi T."/>
            <person name="Morono Y."/>
            <person name="Uchiyama I."/>
            <person name="Ito T."/>
            <person name="Fujiyama A."/>
            <person name="Inagaki F."/>
            <person name="Takami H."/>
        </authorList>
    </citation>
    <scope>NUCLEOTIDE SEQUENCE</scope>
    <source>
        <strain evidence="1">Expedition CK06-06</strain>
    </source>
</reference>
<protein>
    <submittedName>
        <fullName evidence="1">Uncharacterized protein</fullName>
    </submittedName>
</protein>
<proteinExistence type="predicted"/>
<dbReference type="AlphaFoldDB" id="X0U9X4"/>